<proteinExistence type="predicted"/>
<accession>A0A9P8QCX4</accession>
<evidence type="ECO:0000313" key="2">
    <source>
        <dbReference type="Proteomes" id="UP000774326"/>
    </source>
</evidence>
<reference evidence="1" key="2">
    <citation type="submission" date="2021-01" db="EMBL/GenBank/DDBJ databases">
        <authorList>
            <person name="Schikora-Tamarit M.A."/>
        </authorList>
    </citation>
    <scope>NUCLEOTIDE SEQUENCE</scope>
    <source>
        <strain evidence="1">CBS2887</strain>
    </source>
</reference>
<evidence type="ECO:0000313" key="1">
    <source>
        <dbReference type="EMBL" id="KAH3687235.1"/>
    </source>
</evidence>
<organism evidence="1 2">
    <name type="scientific">Wickerhamomyces pijperi</name>
    <name type="common">Yeast</name>
    <name type="synonym">Pichia pijperi</name>
    <dbReference type="NCBI Taxonomy" id="599730"/>
    <lineage>
        <taxon>Eukaryota</taxon>
        <taxon>Fungi</taxon>
        <taxon>Dikarya</taxon>
        <taxon>Ascomycota</taxon>
        <taxon>Saccharomycotina</taxon>
        <taxon>Saccharomycetes</taxon>
        <taxon>Phaffomycetales</taxon>
        <taxon>Wickerhamomycetaceae</taxon>
        <taxon>Wickerhamomyces</taxon>
    </lineage>
</organism>
<dbReference type="AlphaFoldDB" id="A0A9P8QCX4"/>
<comment type="caution">
    <text evidence="1">The sequence shown here is derived from an EMBL/GenBank/DDBJ whole genome shotgun (WGS) entry which is preliminary data.</text>
</comment>
<protein>
    <submittedName>
        <fullName evidence="1">Uncharacterized protein</fullName>
    </submittedName>
</protein>
<reference evidence="1" key="1">
    <citation type="journal article" date="2021" name="Open Biol.">
        <title>Shared evolutionary footprints suggest mitochondrial oxidative damage underlies multiple complex I losses in fungi.</title>
        <authorList>
            <person name="Schikora-Tamarit M.A."/>
            <person name="Marcet-Houben M."/>
            <person name="Nosek J."/>
            <person name="Gabaldon T."/>
        </authorList>
    </citation>
    <scope>NUCLEOTIDE SEQUENCE</scope>
    <source>
        <strain evidence="1">CBS2887</strain>
    </source>
</reference>
<sequence>MAVHQVEGYQGCDDTGVANVVGDIVEDGCCCDWLLRCGHDAENVIDRERERVEDELELEDKSNLYQAREFKFLRISSLVESKGSLIRLSCSWPCNSFNSDKSGFKNLDRSVNFKSWILISGVSMATRRLVSLESILPDSVFLQLNSRTLTADSMIDSVVSSTLSLNFLILSWPSVSDKASCTWSLTTAYDSSLAITSSTSLVKSLINWRNSASVGPLLIQIDKSRACNIASHLHRRSIFIAQFDLIPLGVKRRDIRDVTGVKRHRSIMPNISNGETFLKPLQPLVKHTLGKLKQHLWTILNEQLGTDNTQKVRANHIHELFLKEPCPQMRRGKRSVIVRLDMFEQSQGFKLANEMSRDEST</sequence>
<dbReference type="Proteomes" id="UP000774326">
    <property type="component" value="Unassembled WGS sequence"/>
</dbReference>
<name>A0A9P8QCX4_WICPI</name>
<keyword evidence="2" id="KW-1185">Reference proteome</keyword>
<dbReference type="EMBL" id="JAEUBG010000915">
    <property type="protein sequence ID" value="KAH3687235.1"/>
    <property type="molecule type" value="Genomic_DNA"/>
</dbReference>
<gene>
    <name evidence="1" type="ORF">WICPIJ_001792</name>
</gene>